<feature type="transmembrane region" description="Helical" evidence="9">
    <location>
        <begin position="683"/>
        <end position="701"/>
    </location>
</feature>
<evidence type="ECO:0000256" key="6">
    <source>
        <dbReference type="ARBA" id="ARBA00023136"/>
    </source>
</evidence>
<reference evidence="10" key="2">
    <citation type="journal article" date="2023" name="Plants (Basel)">
        <title>Annotation of the Turnera subulata (Passifloraceae) Draft Genome Reveals the S-Locus Evolved after the Divergence of Turneroideae from Passifloroideae in a Stepwise Manner.</title>
        <authorList>
            <person name="Henning P.M."/>
            <person name="Roalson E.H."/>
            <person name="Mir W."/>
            <person name="McCubbin A.G."/>
            <person name="Shore J.S."/>
        </authorList>
    </citation>
    <scope>NUCLEOTIDE SEQUENCE</scope>
    <source>
        <strain evidence="10">F60SS</strain>
    </source>
</reference>
<dbReference type="EMBL" id="JAKUCV010005675">
    <property type="protein sequence ID" value="KAJ4830301.1"/>
    <property type="molecule type" value="Genomic_DNA"/>
</dbReference>
<evidence type="ECO:0000256" key="1">
    <source>
        <dbReference type="ARBA" id="ARBA00004127"/>
    </source>
</evidence>
<evidence type="ECO:0000256" key="2">
    <source>
        <dbReference type="ARBA" id="ARBA00022676"/>
    </source>
</evidence>
<organism evidence="10 11">
    <name type="scientific">Turnera subulata</name>
    <dbReference type="NCBI Taxonomy" id="218843"/>
    <lineage>
        <taxon>Eukaryota</taxon>
        <taxon>Viridiplantae</taxon>
        <taxon>Streptophyta</taxon>
        <taxon>Embryophyta</taxon>
        <taxon>Tracheophyta</taxon>
        <taxon>Spermatophyta</taxon>
        <taxon>Magnoliopsida</taxon>
        <taxon>eudicotyledons</taxon>
        <taxon>Gunneridae</taxon>
        <taxon>Pentapetalae</taxon>
        <taxon>rosids</taxon>
        <taxon>fabids</taxon>
        <taxon>Malpighiales</taxon>
        <taxon>Passifloraceae</taxon>
        <taxon>Turnera</taxon>
    </lineage>
</organism>
<keyword evidence="3" id="KW-0808">Transferase</keyword>
<dbReference type="InterPro" id="IPR029044">
    <property type="entry name" value="Nucleotide-diphossugar_trans"/>
</dbReference>
<dbReference type="AlphaFoldDB" id="A0A9Q0FH65"/>
<dbReference type="GO" id="GO:0016760">
    <property type="term" value="F:cellulose synthase (UDP-forming) activity"/>
    <property type="evidence" value="ECO:0007669"/>
    <property type="project" value="InterPro"/>
</dbReference>
<evidence type="ECO:0000256" key="9">
    <source>
        <dbReference type="SAM" id="Phobius"/>
    </source>
</evidence>
<evidence type="ECO:0000313" key="11">
    <source>
        <dbReference type="Proteomes" id="UP001141552"/>
    </source>
</evidence>
<accession>A0A9Q0FH65</accession>
<dbReference type="FunFam" id="3.90.550.10:FF:000194">
    <property type="entry name" value="Cellulose synthase-like protein G2 isoform A"/>
    <property type="match status" value="1"/>
</dbReference>
<keyword evidence="5 9" id="KW-1133">Transmembrane helix</keyword>
<gene>
    <name evidence="10" type="ORF">Tsubulata_048123</name>
</gene>
<dbReference type="InterPro" id="IPR005150">
    <property type="entry name" value="Cellulose_synth"/>
</dbReference>
<keyword evidence="11" id="KW-1185">Reference proteome</keyword>
<proteinExistence type="predicted"/>
<evidence type="ECO:0000313" key="10">
    <source>
        <dbReference type="EMBL" id="KAJ4830301.1"/>
    </source>
</evidence>
<keyword evidence="6 9" id="KW-0472">Membrane</keyword>
<feature type="transmembrane region" description="Helical" evidence="9">
    <location>
        <begin position="713"/>
        <end position="737"/>
    </location>
</feature>
<feature type="binding site" evidence="8">
    <location>
        <position position="113"/>
    </location>
    <ligand>
        <name>UDP-alpha-D-glucose</name>
        <dbReference type="ChEBI" id="CHEBI:58885"/>
    </ligand>
</feature>
<feature type="transmembrane region" description="Helical" evidence="9">
    <location>
        <begin position="651"/>
        <end position="671"/>
    </location>
</feature>
<comment type="subcellular location">
    <subcellularLocation>
        <location evidence="1">Endomembrane system</location>
        <topology evidence="1">Multi-pass membrane protein</topology>
    </subcellularLocation>
</comment>
<feature type="transmembrane region" description="Helical" evidence="9">
    <location>
        <begin position="562"/>
        <end position="591"/>
    </location>
</feature>
<sequence length="738" mass="84004">MENSSPLNICNSKSYRFFNMINRSHSLIHFIAVALLVYYRASFLFQEPETRATPLVPWFILFSSELLLCFMWLLGQAARWNPVSRRVLPENLPGDDMLPPIDVFIFTADPEKEPTVDVMNTVLSAMALDYPTDKLHVYLSDDGGAAVTLHGMREAWRFGRSWLPFCRKYGIKTRCPKAYFSDAEAEDNQDWSSQDFLAQRKKIKEEYEKFKDRITTFSGNEWLEASSSSRRDHPPFIEVIEESSNESLEEDQIQMPLLVYVSREKRPSHPHHFKAGACNVLVLCPFSLFSLSIHSFAAQCILTRKSFEIIDTPSTYCVDRSLLETYTDLRISGVMSNSPYILVLDCDMYCNDPTSARQAMCFHLDPKISASLALVQLPQKFHNLSENDIYDSEIRIIFKLAWPALDGLRGPILSGTNFYIKRKSLYGNSIKRVVAERSKVGFMYQSVVEDFLTGFTLHCKGWRSVYLDPSRPQFLGSSTTNLNDLLTQGTRWASGLVEVGISRFCPLLYGTKRMSTLQSMCYAEFALSPLLYCLSLLSLATVPQLCMLNGIPLYPKVANQFFYIFPFIFVSSLSKHLFEVLITGGTVRIMINEQRIWMIKSATSYVYGSLDAVMKKLGMREASFVATNKVEDSEQVKRYEMGIFDFQASPMFLAPMVTILLLNMAAFVVGITRIIFGGNWEDMLVQVLLTFYILVMNYPVIEGMTIRKDKGRIQPAITLLSATFAITMLCLGSVILMY</sequence>
<dbReference type="OrthoDB" id="72851at2759"/>
<dbReference type="GO" id="GO:0012505">
    <property type="term" value="C:endomembrane system"/>
    <property type="evidence" value="ECO:0007669"/>
    <property type="project" value="UniProtKB-SubCell"/>
</dbReference>
<evidence type="ECO:0000256" key="5">
    <source>
        <dbReference type="ARBA" id="ARBA00022989"/>
    </source>
</evidence>
<dbReference type="Proteomes" id="UP001141552">
    <property type="component" value="Unassembled WGS sequence"/>
</dbReference>
<feature type="binding site" evidence="8">
    <location>
        <position position="112"/>
    </location>
    <ligand>
        <name>UDP-alpha-D-glucose</name>
        <dbReference type="ChEBI" id="CHEBI:58885"/>
    </ligand>
</feature>
<dbReference type="GO" id="GO:0030244">
    <property type="term" value="P:cellulose biosynthetic process"/>
    <property type="evidence" value="ECO:0007669"/>
    <property type="project" value="InterPro"/>
</dbReference>
<evidence type="ECO:0000256" key="7">
    <source>
        <dbReference type="ARBA" id="ARBA00023316"/>
    </source>
</evidence>
<dbReference type="Gene3D" id="3.90.550.10">
    <property type="entry name" value="Spore Coat Polysaccharide Biosynthesis Protein SpsA, Chain A"/>
    <property type="match status" value="2"/>
</dbReference>
<dbReference type="Pfam" id="PF03552">
    <property type="entry name" value="Cellulose_synt"/>
    <property type="match status" value="3"/>
</dbReference>
<evidence type="ECO:0000256" key="3">
    <source>
        <dbReference type="ARBA" id="ARBA00022679"/>
    </source>
</evidence>
<comment type="caution">
    <text evidence="10">The sequence shown here is derived from an EMBL/GenBank/DDBJ whole genome shotgun (WGS) entry which is preliminary data.</text>
</comment>
<evidence type="ECO:0000256" key="8">
    <source>
        <dbReference type="PIRSR" id="PIRSR605150-2"/>
    </source>
</evidence>
<evidence type="ECO:0008006" key="12">
    <source>
        <dbReference type="Google" id="ProtNLM"/>
    </source>
</evidence>
<reference evidence="10" key="1">
    <citation type="submission" date="2022-02" db="EMBL/GenBank/DDBJ databases">
        <authorList>
            <person name="Henning P.M."/>
            <person name="McCubbin A.G."/>
            <person name="Shore J.S."/>
        </authorList>
    </citation>
    <scope>NUCLEOTIDE SEQUENCE</scope>
    <source>
        <strain evidence="10">F60SS</strain>
        <tissue evidence="10">Leaves</tissue>
    </source>
</reference>
<keyword evidence="4 9" id="KW-0812">Transmembrane</keyword>
<feature type="transmembrane region" description="Helical" evidence="9">
    <location>
        <begin position="26"/>
        <end position="43"/>
    </location>
</feature>
<keyword evidence="2" id="KW-0328">Glycosyltransferase</keyword>
<dbReference type="GO" id="GO:0071555">
    <property type="term" value="P:cell wall organization"/>
    <property type="evidence" value="ECO:0007669"/>
    <property type="project" value="UniProtKB-KW"/>
</dbReference>
<protein>
    <recommendedName>
        <fullName evidence="12">Cellulose synthase-like protein G2</fullName>
    </recommendedName>
</protein>
<evidence type="ECO:0000256" key="4">
    <source>
        <dbReference type="ARBA" id="ARBA00022692"/>
    </source>
</evidence>
<dbReference type="PANTHER" id="PTHR13301">
    <property type="entry name" value="X-BOX TRANSCRIPTION FACTOR-RELATED"/>
    <property type="match status" value="1"/>
</dbReference>
<name>A0A9Q0FH65_9ROSI</name>
<keyword evidence="7" id="KW-0961">Cell wall biogenesis/degradation</keyword>
<dbReference type="GO" id="GO:0016020">
    <property type="term" value="C:membrane"/>
    <property type="evidence" value="ECO:0007669"/>
    <property type="project" value="InterPro"/>
</dbReference>
<feature type="transmembrane region" description="Helical" evidence="9">
    <location>
        <begin position="521"/>
        <end position="542"/>
    </location>
</feature>
<feature type="binding site" evidence="8">
    <location>
        <position position="142"/>
    </location>
    <ligand>
        <name>UDP-alpha-D-glucose</name>
        <dbReference type="ChEBI" id="CHEBI:58885"/>
    </ligand>
</feature>
<dbReference type="SUPFAM" id="SSF53448">
    <property type="entry name" value="Nucleotide-diphospho-sugar transferases"/>
    <property type="match status" value="1"/>
</dbReference>
<feature type="transmembrane region" description="Helical" evidence="9">
    <location>
        <begin position="55"/>
        <end position="75"/>
    </location>
</feature>